<dbReference type="Gene3D" id="3.30.420.10">
    <property type="entry name" value="Ribonuclease H-like superfamily/Ribonuclease H"/>
    <property type="match status" value="1"/>
</dbReference>
<dbReference type="SUPFAM" id="SSF53098">
    <property type="entry name" value="Ribonuclease H-like"/>
    <property type="match status" value="1"/>
</dbReference>
<dbReference type="OrthoDB" id="407198at2759"/>
<dbReference type="Proteomes" id="UP000275078">
    <property type="component" value="Unassembled WGS sequence"/>
</dbReference>
<keyword evidence="3" id="KW-1185">Reference proteome</keyword>
<organism evidence="2 3">
    <name type="scientific">Ascobolus immersus RN42</name>
    <dbReference type="NCBI Taxonomy" id="1160509"/>
    <lineage>
        <taxon>Eukaryota</taxon>
        <taxon>Fungi</taxon>
        <taxon>Dikarya</taxon>
        <taxon>Ascomycota</taxon>
        <taxon>Pezizomycotina</taxon>
        <taxon>Pezizomycetes</taxon>
        <taxon>Pezizales</taxon>
        <taxon>Ascobolaceae</taxon>
        <taxon>Ascobolus</taxon>
    </lineage>
</organism>
<reference evidence="2 3" key="1">
    <citation type="journal article" date="2018" name="Nat. Ecol. Evol.">
        <title>Pezizomycetes genomes reveal the molecular basis of ectomycorrhizal truffle lifestyle.</title>
        <authorList>
            <person name="Murat C."/>
            <person name="Payen T."/>
            <person name="Noel B."/>
            <person name="Kuo A."/>
            <person name="Morin E."/>
            <person name="Chen J."/>
            <person name="Kohler A."/>
            <person name="Krizsan K."/>
            <person name="Balestrini R."/>
            <person name="Da Silva C."/>
            <person name="Montanini B."/>
            <person name="Hainaut M."/>
            <person name="Levati E."/>
            <person name="Barry K.W."/>
            <person name="Belfiori B."/>
            <person name="Cichocki N."/>
            <person name="Clum A."/>
            <person name="Dockter R.B."/>
            <person name="Fauchery L."/>
            <person name="Guy J."/>
            <person name="Iotti M."/>
            <person name="Le Tacon F."/>
            <person name="Lindquist E.A."/>
            <person name="Lipzen A."/>
            <person name="Malagnac F."/>
            <person name="Mello A."/>
            <person name="Molinier V."/>
            <person name="Miyauchi S."/>
            <person name="Poulain J."/>
            <person name="Riccioni C."/>
            <person name="Rubini A."/>
            <person name="Sitrit Y."/>
            <person name="Splivallo R."/>
            <person name="Traeger S."/>
            <person name="Wang M."/>
            <person name="Zifcakova L."/>
            <person name="Wipf D."/>
            <person name="Zambonelli A."/>
            <person name="Paolocci F."/>
            <person name="Nowrousian M."/>
            <person name="Ottonello S."/>
            <person name="Baldrian P."/>
            <person name="Spatafora J.W."/>
            <person name="Henrissat B."/>
            <person name="Nagy L.G."/>
            <person name="Aury J.M."/>
            <person name="Wincker P."/>
            <person name="Grigoriev I.V."/>
            <person name="Bonfante P."/>
            <person name="Martin F.M."/>
        </authorList>
    </citation>
    <scope>NUCLEOTIDE SEQUENCE [LARGE SCALE GENOMIC DNA]</scope>
    <source>
        <strain evidence="2 3">RN42</strain>
    </source>
</reference>
<dbReference type="EMBL" id="ML119664">
    <property type="protein sequence ID" value="RPA83462.1"/>
    <property type="molecule type" value="Genomic_DNA"/>
</dbReference>
<evidence type="ECO:0000313" key="2">
    <source>
        <dbReference type="EMBL" id="RPA83462.1"/>
    </source>
</evidence>
<dbReference type="InterPro" id="IPR012337">
    <property type="entry name" value="RNaseH-like_sf"/>
</dbReference>
<name>A0A3N4IBK3_ASCIM</name>
<evidence type="ECO:0000256" key="1">
    <source>
        <dbReference type="SAM" id="MobiDB-lite"/>
    </source>
</evidence>
<feature type="compositionally biased region" description="Basic residues" evidence="1">
    <location>
        <begin position="11"/>
        <end position="25"/>
    </location>
</feature>
<dbReference type="AlphaFoldDB" id="A0A3N4IBK3"/>
<protein>
    <recommendedName>
        <fullName evidence="4">RNase H type-1 domain-containing protein</fullName>
    </recommendedName>
</protein>
<evidence type="ECO:0000313" key="3">
    <source>
        <dbReference type="Proteomes" id="UP000275078"/>
    </source>
</evidence>
<sequence length="365" mass="39966">MSDVASAPPKKAQKKRGRKRQRKAPGSKLNNIDPNVEPRVDTSATTKQSAPNHDQSYFADNEEANKKEPTKPKKAPKNTSTKPSNAEIPKASAFAEKKPEPTLASTKLPRGLPCPCPNHYRYSETFDFPPVSSAVADANRHFIPSGPNKPTDIFHAALNRSDDPAIRFISKKDKGQMLIFVNGACEDIGRPLSESGITTSSAQGGCGIVLTSSAWSEPFSLPLEQDGTPHTDCRAEVRAALAAIGLKDWVSEGFDNVIVGTTSKYLYDGVERLGGYVKNGGKIRAKNGKKTEIKNKDVWFALAAKMRELEAKGVMVQFWLVPKEVNEAEPLAREAVHMESDECSAITDIVWVEREKKRMAALVNH</sequence>
<dbReference type="InterPro" id="IPR036397">
    <property type="entry name" value="RNaseH_sf"/>
</dbReference>
<gene>
    <name evidence="2" type="ORF">BJ508DRAFT_375010</name>
</gene>
<dbReference type="STRING" id="1160509.A0A3N4IBK3"/>
<dbReference type="GO" id="GO:0003676">
    <property type="term" value="F:nucleic acid binding"/>
    <property type="evidence" value="ECO:0007669"/>
    <property type="project" value="InterPro"/>
</dbReference>
<evidence type="ECO:0008006" key="4">
    <source>
        <dbReference type="Google" id="ProtNLM"/>
    </source>
</evidence>
<feature type="compositionally biased region" description="Polar residues" evidence="1">
    <location>
        <begin position="42"/>
        <end position="55"/>
    </location>
</feature>
<proteinExistence type="predicted"/>
<feature type="region of interest" description="Disordered" evidence="1">
    <location>
        <begin position="1"/>
        <end position="106"/>
    </location>
</feature>
<accession>A0A3N4IBK3</accession>